<dbReference type="RefSeq" id="WP_168988632.1">
    <property type="nucleotide sequence ID" value="NZ_CAWPHM010000312.1"/>
</dbReference>
<evidence type="ECO:0000313" key="9">
    <source>
        <dbReference type="Proteomes" id="UP000599523"/>
    </source>
</evidence>
<keyword evidence="9" id="KW-1185">Reference proteome</keyword>
<accession>A0A972JBY6</accession>
<keyword evidence="6" id="KW-0812">Transmembrane</keyword>
<feature type="region of interest" description="Disordered" evidence="5">
    <location>
        <begin position="286"/>
        <end position="305"/>
    </location>
</feature>
<gene>
    <name evidence="8" type="ORF">GPA21_13300</name>
</gene>
<dbReference type="GO" id="GO:0004888">
    <property type="term" value="F:transmembrane signaling receptor activity"/>
    <property type="evidence" value="ECO:0007669"/>
    <property type="project" value="InterPro"/>
</dbReference>
<feature type="domain" description="Methyl-accepting transducer" evidence="7">
    <location>
        <begin position="271"/>
        <end position="486"/>
    </location>
</feature>
<feature type="compositionally biased region" description="Polar residues" evidence="5">
    <location>
        <begin position="316"/>
        <end position="335"/>
    </location>
</feature>
<evidence type="ECO:0000256" key="4">
    <source>
        <dbReference type="PROSITE-ProRule" id="PRU00284"/>
    </source>
</evidence>
<organism evidence="8 9">
    <name type="scientific">Azoarcus taiwanensis</name>
    <dbReference type="NCBI Taxonomy" id="666964"/>
    <lineage>
        <taxon>Bacteria</taxon>
        <taxon>Pseudomonadati</taxon>
        <taxon>Pseudomonadota</taxon>
        <taxon>Betaproteobacteria</taxon>
        <taxon>Rhodocyclales</taxon>
        <taxon>Zoogloeaceae</taxon>
        <taxon>Azoarcus</taxon>
    </lineage>
</organism>
<sequence>MLKNLKVGVKLGLGFGLVLVLMGVIVAVATIRLAQINHDVDAVVNDLWPKTQTLADGLRGVNEIALGGRELVLAGSLQAAQQARSRMLAGRESISRAWERIEPTIHSPRGKELFGQILDTRERFIPAQNHLIELVEQGRREEAQQFLMNEYDAIAVQYRHQVNALVGYQGELLTETGTETAATVSAVSVLMMILGGIALVFGVLVATLITRGLLRQLGGEPEYAADIARQVAAGDLTVEVKIAKNDTTSVLAAMHRMVESLSQTLGEVRTAADSLSAASEQVSATSQSLAQGSSEQAASLEETSASIEQMSASINQNTENAKVTDSIASKSSNDATEGGEAVRATVEAMKSIADKIGIVDDIAYQTNLLALNAAIEAARAGEHGKGFAVVAAEVRKLAERSQVAAQEIGELAGSSVKTAERAGALLEEIVPSIRKTAELVQEITASSEEQSSGAGQINTAMSQISQTTQQNASASEELSATAEEMNSQAEQLQHLVAQFRLDGASLAGTEPRKSKKAETAGAARRLRYDAPQPAFAGAGGETDYVRF</sequence>
<dbReference type="CDD" id="cd11386">
    <property type="entry name" value="MCP_signal"/>
    <property type="match status" value="1"/>
</dbReference>
<feature type="transmembrane region" description="Helical" evidence="6">
    <location>
        <begin position="189"/>
        <end position="209"/>
    </location>
</feature>
<dbReference type="InterPro" id="IPR047347">
    <property type="entry name" value="YvaQ-like_sensor"/>
</dbReference>
<dbReference type="InterPro" id="IPR004089">
    <property type="entry name" value="MCPsignal_dom"/>
</dbReference>
<dbReference type="GO" id="GO:0006935">
    <property type="term" value="P:chemotaxis"/>
    <property type="evidence" value="ECO:0007669"/>
    <property type="project" value="UniProtKB-KW"/>
</dbReference>
<evidence type="ECO:0000256" key="3">
    <source>
        <dbReference type="ARBA" id="ARBA00029447"/>
    </source>
</evidence>
<proteinExistence type="inferred from homology"/>
<dbReference type="Gene3D" id="1.10.287.950">
    <property type="entry name" value="Methyl-accepting chemotaxis protein"/>
    <property type="match status" value="1"/>
</dbReference>
<dbReference type="PROSITE" id="PS50111">
    <property type="entry name" value="CHEMOTAXIS_TRANSDUC_2"/>
    <property type="match status" value="1"/>
</dbReference>
<name>A0A972JBY6_9RHOO</name>
<keyword evidence="2" id="KW-0145">Chemotaxis</keyword>
<evidence type="ECO:0000256" key="6">
    <source>
        <dbReference type="SAM" id="Phobius"/>
    </source>
</evidence>
<comment type="similarity">
    <text evidence="3">Belongs to the methyl-accepting chemotaxis (MCP) protein family.</text>
</comment>
<feature type="compositionally biased region" description="Low complexity" evidence="5">
    <location>
        <begin position="472"/>
        <end position="484"/>
    </location>
</feature>
<dbReference type="FunFam" id="1.10.287.950:FF:000001">
    <property type="entry name" value="Methyl-accepting chemotaxis sensory transducer"/>
    <property type="match status" value="1"/>
</dbReference>
<feature type="region of interest" description="Disordered" evidence="5">
    <location>
        <begin position="463"/>
        <end position="487"/>
    </location>
</feature>
<dbReference type="PANTHER" id="PTHR43531:SF11">
    <property type="entry name" value="METHYL-ACCEPTING CHEMOTAXIS PROTEIN 3"/>
    <property type="match status" value="1"/>
</dbReference>
<comment type="caution">
    <text evidence="8">The sequence shown here is derived from an EMBL/GenBank/DDBJ whole genome shotgun (WGS) entry which is preliminary data.</text>
</comment>
<evidence type="ECO:0000256" key="1">
    <source>
        <dbReference type="ARBA" id="ARBA00004370"/>
    </source>
</evidence>
<feature type="transmembrane region" description="Helical" evidence="6">
    <location>
        <begin position="12"/>
        <end position="34"/>
    </location>
</feature>
<feature type="region of interest" description="Disordered" evidence="5">
    <location>
        <begin position="506"/>
        <end position="547"/>
    </location>
</feature>
<evidence type="ECO:0000313" key="8">
    <source>
        <dbReference type="EMBL" id="NMG03937.1"/>
    </source>
</evidence>
<dbReference type="AlphaFoldDB" id="A0A972JBY6"/>
<dbReference type="PANTHER" id="PTHR43531">
    <property type="entry name" value="PROTEIN ICFG"/>
    <property type="match status" value="1"/>
</dbReference>
<dbReference type="GO" id="GO:0007165">
    <property type="term" value="P:signal transduction"/>
    <property type="evidence" value="ECO:0007669"/>
    <property type="project" value="UniProtKB-KW"/>
</dbReference>
<dbReference type="GO" id="GO:0005886">
    <property type="term" value="C:plasma membrane"/>
    <property type="evidence" value="ECO:0007669"/>
    <property type="project" value="TreeGrafter"/>
</dbReference>
<feature type="region of interest" description="Disordered" evidence="5">
    <location>
        <begin position="316"/>
        <end position="340"/>
    </location>
</feature>
<dbReference type="EMBL" id="WTVM01000083">
    <property type="protein sequence ID" value="NMG03937.1"/>
    <property type="molecule type" value="Genomic_DNA"/>
</dbReference>
<dbReference type="CDD" id="cd19411">
    <property type="entry name" value="MCP2201-like_sensor"/>
    <property type="match status" value="1"/>
</dbReference>
<evidence type="ECO:0000256" key="5">
    <source>
        <dbReference type="SAM" id="MobiDB-lite"/>
    </source>
</evidence>
<comment type="subcellular location">
    <subcellularLocation>
        <location evidence="1">Membrane</location>
    </subcellularLocation>
</comment>
<reference evidence="8" key="1">
    <citation type="submission" date="2019-12" db="EMBL/GenBank/DDBJ databases">
        <title>Comparative genomics gives insights into the taxonomy of the Azoarcus-Aromatoleum group and reveals separate origins of nif in the plant-associated Azoarcus and non-plant-associated Aromatoleum sub-groups.</title>
        <authorList>
            <person name="Lafos M."/>
            <person name="Maluk M."/>
            <person name="Batista M."/>
            <person name="Junghare M."/>
            <person name="Carmona M."/>
            <person name="Faoro H."/>
            <person name="Cruz L.M."/>
            <person name="Battistoni F."/>
            <person name="De Souza E."/>
            <person name="Pedrosa F."/>
            <person name="Chen W.-M."/>
            <person name="Poole P.S."/>
            <person name="Dixon R.A."/>
            <person name="James E.K."/>
        </authorList>
    </citation>
    <scope>NUCLEOTIDE SEQUENCE</scope>
    <source>
        <strain evidence="8">NSC3</strain>
    </source>
</reference>
<protein>
    <submittedName>
        <fullName evidence="8">Methyl-accepting chemotaxis protein</fullName>
    </submittedName>
</protein>
<dbReference type="SUPFAM" id="SSF58104">
    <property type="entry name" value="Methyl-accepting chemotaxis protein (MCP) signaling domain"/>
    <property type="match status" value="1"/>
</dbReference>
<keyword evidence="4" id="KW-0807">Transducer</keyword>
<dbReference type="InterPro" id="IPR004090">
    <property type="entry name" value="Chemotax_Me-accpt_rcpt"/>
</dbReference>
<evidence type="ECO:0000259" key="7">
    <source>
        <dbReference type="PROSITE" id="PS50111"/>
    </source>
</evidence>
<dbReference type="PRINTS" id="PR00260">
    <property type="entry name" value="CHEMTRNSDUCR"/>
</dbReference>
<dbReference type="InterPro" id="IPR051310">
    <property type="entry name" value="MCP_chemotaxis"/>
</dbReference>
<keyword evidence="6" id="KW-1133">Transmembrane helix</keyword>
<keyword evidence="6" id="KW-0472">Membrane</keyword>
<evidence type="ECO:0000256" key="2">
    <source>
        <dbReference type="ARBA" id="ARBA00022500"/>
    </source>
</evidence>
<dbReference type="InterPro" id="IPR024478">
    <property type="entry name" value="HlyB_4HB_MCP"/>
</dbReference>
<dbReference type="SMART" id="SM00283">
    <property type="entry name" value="MA"/>
    <property type="match status" value="1"/>
</dbReference>
<dbReference type="Pfam" id="PF12729">
    <property type="entry name" value="4HB_MCP_1"/>
    <property type="match status" value="1"/>
</dbReference>
<dbReference type="Proteomes" id="UP000599523">
    <property type="component" value="Unassembled WGS sequence"/>
</dbReference>
<dbReference type="Pfam" id="PF00015">
    <property type="entry name" value="MCPsignal"/>
    <property type="match status" value="1"/>
</dbReference>